<sequence>MTDAAVSAMAMKDLCTRPILMQMRTILNKSAHSRQEPCGSPVLPALLCSTDRTPAATHPEAHMAALGIIFMVLYVLAGAGILYAILRFAIVHALRQARNEARIEQRLPKAATWLDDDEQRLLEMSKTAHD</sequence>
<name>A0ABP7N423_9MICO</name>
<organism evidence="2 3">
    <name type="scientific">Microbacterium soli</name>
    <dbReference type="NCBI Taxonomy" id="446075"/>
    <lineage>
        <taxon>Bacteria</taxon>
        <taxon>Bacillati</taxon>
        <taxon>Actinomycetota</taxon>
        <taxon>Actinomycetes</taxon>
        <taxon>Micrococcales</taxon>
        <taxon>Microbacteriaceae</taxon>
        <taxon>Microbacterium</taxon>
    </lineage>
</organism>
<protein>
    <submittedName>
        <fullName evidence="2">Uncharacterized protein</fullName>
    </submittedName>
</protein>
<comment type="caution">
    <text evidence="2">The sequence shown here is derived from an EMBL/GenBank/DDBJ whole genome shotgun (WGS) entry which is preliminary data.</text>
</comment>
<keyword evidence="3" id="KW-1185">Reference proteome</keyword>
<reference evidence="3" key="1">
    <citation type="journal article" date="2019" name="Int. J. Syst. Evol. Microbiol.">
        <title>The Global Catalogue of Microorganisms (GCM) 10K type strain sequencing project: providing services to taxonomists for standard genome sequencing and annotation.</title>
        <authorList>
            <consortium name="The Broad Institute Genomics Platform"/>
            <consortium name="The Broad Institute Genome Sequencing Center for Infectious Disease"/>
            <person name="Wu L."/>
            <person name="Ma J."/>
        </authorList>
    </citation>
    <scope>NUCLEOTIDE SEQUENCE [LARGE SCALE GENOMIC DNA]</scope>
    <source>
        <strain evidence="3">JCM 17024</strain>
    </source>
</reference>
<feature type="transmembrane region" description="Helical" evidence="1">
    <location>
        <begin position="63"/>
        <end position="86"/>
    </location>
</feature>
<keyword evidence="1" id="KW-0812">Transmembrane</keyword>
<dbReference type="Proteomes" id="UP001501591">
    <property type="component" value="Unassembled WGS sequence"/>
</dbReference>
<evidence type="ECO:0000313" key="2">
    <source>
        <dbReference type="EMBL" id="GAA3936008.1"/>
    </source>
</evidence>
<keyword evidence="1" id="KW-0472">Membrane</keyword>
<evidence type="ECO:0000256" key="1">
    <source>
        <dbReference type="SAM" id="Phobius"/>
    </source>
</evidence>
<dbReference type="EMBL" id="BAABCP010000001">
    <property type="protein sequence ID" value="GAA3936008.1"/>
    <property type="molecule type" value="Genomic_DNA"/>
</dbReference>
<gene>
    <name evidence="2" type="ORF">GCM10022383_12940</name>
</gene>
<evidence type="ECO:0000313" key="3">
    <source>
        <dbReference type="Proteomes" id="UP001501591"/>
    </source>
</evidence>
<accession>A0ABP7N423</accession>
<proteinExistence type="predicted"/>
<keyword evidence="1" id="KW-1133">Transmembrane helix</keyword>